<comment type="caution">
    <text evidence="1">The sequence shown here is derived from an EMBL/GenBank/DDBJ whole genome shotgun (WGS) entry which is preliminary data.</text>
</comment>
<sequence>MARTAQTAWDPSEPPRRRIQREYADHKGNAIILGKVSYGQFYQPEDGEAYRHQVYSTTPIQPEELDSLYRSLYFGLSQPPILEIYSYNPPDGLACVEHRCREVVHRKYLQA</sequence>
<gene>
    <name evidence="1" type="ORF">N7463_004176</name>
</gene>
<proteinExistence type="predicted"/>
<protein>
    <submittedName>
        <fullName evidence="1">Uncharacterized protein</fullName>
    </submittedName>
</protein>
<dbReference type="OrthoDB" id="4276722at2759"/>
<dbReference type="EMBL" id="JAPWDS010000002">
    <property type="protein sequence ID" value="KAJ5514624.1"/>
    <property type="molecule type" value="Genomic_DNA"/>
</dbReference>
<dbReference type="AlphaFoldDB" id="A0A9X0CAK5"/>
<reference evidence="1" key="1">
    <citation type="submission" date="2022-12" db="EMBL/GenBank/DDBJ databases">
        <authorList>
            <person name="Petersen C."/>
        </authorList>
    </citation>
    <scope>NUCLEOTIDE SEQUENCE</scope>
    <source>
        <strain evidence="1">IBT 29495</strain>
    </source>
</reference>
<accession>A0A9X0CAK5</accession>
<name>A0A9X0CAK5_9EURO</name>
<keyword evidence="2" id="KW-1185">Reference proteome</keyword>
<evidence type="ECO:0000313" key="2">
    <source>
        <dbReference type="Proteomes" id="UP001149954"/>
    </source>
</evidence>
<reference evidence="1" key="2">
    <citation type="journal article" date="2023" name="IMA Fungus">
        <title>Comparative genomic study of the Penicillium genus elucidates a diverse pangenome and 15 lateral gene transfer events.</title>
        <authorList>
            <person name="Petersen C."/>
            <person name="Sorensen T."/>
            <person name="Nielsen M.R."/>
            <person name="Sondergaard T.E."/>
            <person name="Sorensen J.L."/>
            <person name="Fitzpatrick D.A."/>
            <person name="Frisvad J.C."/>
            <person name="Nielsen K.L."/>
        </authorList>
    </citation>
    <scope>NUCLEOTIDE SEQUENCE</scope>
    <source>
        <strain evidence="1">IBT 29495</strain>
    </source>
</reference>
<dbReference type="Proteomes" id="UP001149954">
    <property type="component" value="Unassembled WGS sequence"/>
</dbReference>
<organism evidence="1 2">
    <name type="scientific">Penicillium fimorum</name>
    <dbReference type="NCBI Taxonomy" id="1882269"/>
    <lineage>
        <taxon>Eukaryota</taxon>
        <taxon>Fungi</taxon>
        <taxon>Dikarya</taxon>
        <taxon>Ascomycota</taxon>
        <taxon>Pezizomycotina</taxon>
        <taxon>Eurotiomycetes</taxon>
        <taxon>Eurotiomycetidae</taxon>
        <taxon>Eurotiales</taxon>
        <taxon>Aspergillaceae</taxon>
        <taxon>Penicillium</taxon>
    </lineage>
</organism>
<evidence type="ECO:0000313" key="1">
    <source>
        <dbReference type="EMBL" id="KAJ5514624.1"/>
    </source>
</evidence>